<dbReference type="SUPFAM" id="SSF51569">
    <property type="entry name" value="Aldolase"/>
    <property type="match status" value="1"/>
</dbReference>
<evidence type="ECO:0000259" key="9">
    <source>
        <dbReference type="Pfam" id="PF00793"/>
    </source>
</evidence>
<dbReference type="GO" id="GO:0009423">
    <property type="term" value="P:chorismate biosynthetic process"/>
    <property type="evidence" value="ECO:0007669"/>
    <property type="project" value="UniProtKB-UniPathway"/>
</dbReference>
<dbReference type="GO" id="GO:0003849">
    <property type="term" value="F:3-deoxy-7-phosphoheptulonate synthase activity"/>
    <property type="evidence" value="ECO:0007669"/>
    <property type="project" value="UniProtKB-EC"/>
</dbReference>
<dbReference type="PATRIC" id="fig|1313304.3.peg.263"/>
<evidence type="ECO:0000256" key="6">
    <source>
        <dbReference type="ARBA" id="ARBA00023141"/>
    </source>
</evidence>
<evidence type="ECO:0000256" key="5">
    <source>
        <dbReference type="ARBA" id="ARBA00022679"/>
    </source>
</evidence>
<protein>
    <recommendedName>
        <fullName evidence="8">Phospho-2-dehydro-3-deoxyheptonate aldolase</fullName>
        <ecNumber evidence="8">2.5.1.54</ecNumber>
    </recommendedName>
</protein>
<dbReference type="InterPro" id="IPR006219">
    <property type="entry name" value="DAHP_synth_1"/>
</dbReference>
<dbReference type="UniPathway" id="UPA00053">
    <property type="reaction ID" value="UER00084"/>
</dbReference>
<dbReference type="RefSeq" id="WP_022635826.1">
    <property type="nucleotide sequence ID" value="NZ_ASJR01000002.1"/>
</dbReference>
<dbReference type="eggNOG" id="COG0722">
    <property type="taxonomic scope" value="Bacteria"/>
</dbReference>
<feature type="domain" description="DAHP synthetase I/KDSA" evidence="9">
    <location>
        <begin position="34"/>
        <end position="335"/>
    </location>
</feature>
<proteinExistence type="inferred from homology"/>
<keyword evidence="6 8" id="KW-0057">Aromatic amino acid biosynthesis</keyword>
<evidence type="ECO:0000256" key="8">
    <source>
        <dbReference type="PIRNR" id="PIRNR001361"/>
    </source>
</evidence>
<accession>U7DC06</accession>
<dbReference type="Gene3D" id="3.20.20.70">
    <property type="entry name" value="Aldolase class I"/>
    <property type="match status" value="1"/>
</dbReference>
<evidence type="ECO:0000256" key="4">
    <source>
        <dbReference type="ARBA" id="ARBA00022605"/>
    </source>
</evidence>
<comment type="caution">
    <text evidence="10">The sequence shown here is derived from an EMBL/GenBank/DDBJ whole genome shotgun (WGS) entry which is preliminary data.</text>
</comment>
<dbReference type="InterPro" id="IPR006218">
    <property type="entry name" value="DAHP1/KDSA"/>
</dbReference>
<dbReference type="GO" id="GO:0009073">
    <property type="term" value="P:aromatic amino acid family biosynthetic process"/>
    <property type="evidence" value="ECO:0007669"/>
    <property type="project" value="UniProtKB-KW"/>
</dbReference>
<dbReference type="PANTHER" id="PTHR21225">
    <property type="entry name" value="PHOSPHO-2-DEHYDRO-3-DEOXYHEPTONATE ALDOLASE DAHP SYNTHETASE"/>
    <property type="match status" value="1"/>
</dbReference>
<dbReference type="EMBL" id="ASJR01000002">
    <property type="protein sequence ID" value="ERP39113.1"/>
    <property type="molecule type" value="Genomic_DNA"/>
</dbReference>
<organism evidence="10 11">
    <name type="scientific">Chitinivibrio alkaliphilus ACht1</name>
    <dbReference type="NCBI Taxonomy" id="1313304"/>
    <lineage>
        <taxon>Bacteria</taxon>
        <taxon>Pseudomonadati</taxon>
        <taxon>Fibrobacterota</taxon>
        <taxon>Chitinivibrionia</taxon>
        <taxon>Chitinivibrionales</taxon>
        <taxon>Chitinivibrionaceae</taxon>
        <taxon>Chitinivibrio</taxon>
    </lineage>
</organism>
<keyword evidence="5 8" id="KW-0808">Transferase</keyword>
<dbReference type="AlphaFoldDB" id="U7DC06"/>
<reference evidence="10 11" key="1">
    <citation type="journal article" date="2013" name="Environ. Microbiol.">
        <title>Genome analysis of Chitinivibrio alkaliphilus gen. nov., sp. nov., a novel extremely haloalkaliphilic anaerobic chitinolytic bacterium from the candidate phylum Termite Group 3.</title>
        <authorList>
            <person name="Sorokin D.Y."/>
            <person name="Gumerov V.M."/>
            <person name="Rakitin A.L."/>
            <person name="Beletsky A.V."/>
            <person name="Damste J.S."/>
            <person name="Muyzer G."/>
            <person name="Mardanov A.V."/>
            <person name="Ravin N.V."/>
        </authorList>
    </citation>
    <scope>NUCLEOTIDE SEQUENCE [LARGE SCALE GENOMIC DNA]</scope>
    <source>
        <strain evidence="10 11">ACht1</strain>
    </source>
</reference>
<sequence>MAFRFIQKLKSPEEIKEQIPLGADLVALKQKNDQVLRDIFTGKDSRLVCIIGPCSAHDPAAVMEYTHRLARLQEEIRDSVILVPRVYTNKPRTLGVGYKGLLHQPDLSKKPSIAEGIQAIRQLHCQIISETHLPLADEMLYPENHKYVDDLLSYVAVGARSVENQEHRLTASGVDIPVGMKNTTGGNTEIMLNSVEAAQAPHIFAFAGYEVETNGNDLAHTIMRGFQRKNGEHVPNYHYEDLHKLVSAYGNRQVKNPGIIVDANHSNSGKRYGEQPRIVQEVLNHCDYSPEIRAAVKGFMVESFLVGGNQKPEGTTFGQSITDPCLGWDETEALLRSMAERH</sequence>
<dbReference type="PIRSF" id="PIRSF001361">
    <property type="entry name" value="DAHP_synthase"/>
    <property type="match status" value="1"/>
</dbReference>
<evidence type="ECO:0000256" key="7">
    <source>
        <dbReference type="ARBA" id="ARBA00047508"/>
    </source>
</evidence>
<evidence type="ECO:0000313" key="10">
    <source>
        <dbReference type="EMBL" id="ERP39113.1"/>
    </source>
</evidence>
<evidence type="ECO:0000313" key="11">
    <source>
        <dbReference type="Proteomes" id="UP000017148"/>
    </source>
</evidence>
<dbReference type="Pfam" id="PF00793">
    <property type="entry name" value="DAHP_synth_1"/>
    <property type="match status" value="1"/>
</dbReference>
<dbReference type="GO" id="GO:0008652">
    <property type="term" value="P:amino acid biosynthetic process"/>
    <property type="evidence" value="ECO:0007669"/>
    <property type="project" value="UniProtKB-KW"/>
</dbReference>
<comment type="pathway">
    <text evidence="2 8">Metabolic intermediate biosynthesis; chorismate biosynthesis; chorismate from D-erythrose 4-phosphate and phosphoenolpyruvate: step 1/7.</text>
</comment>
<comment type="function">
    <text evidence="1 8">Stereospecific condensation of phosphoenolpyruvate (PEP) and D-erythrose-4-phosphate (E4P) giving rise to 3-deoxy-D-arabino-heptulosonate-7-phosphate (DAHP).</text>
</comment>
<dbReference type="PANTHER" id="PTHR21225:SF12">
    <property type="entry name" value="PHOSPHO-2-DEHYDRO-3-DEOXYHEPTONATE ALDOLASE, TYROSINE-INHIBITED"/>
    <property type="match status" value="1"/>
</dbReference>
<dbReference type="OrthoDB" id="9807331at2"/>
<dbReference type="NCBIfam" id="TIGR00034">
    <property type="entry name" value="aroFGH"/>
    <property type="match status" value="1"/>
</dbReference>
<evidence type="ECO:0000256" key="2">
    <source>
        <dbReference type="ARBA" id="ARBA00004688"/>
    </source>
</evidence>
<name>U7DC06_9BACT</name>
<comment type="catalytic activity">
    <reaction evidence="7 8">
        <text>D-erythrose 4-phosphate + phosphoenolpyruvate + H2O = 7-phospho-2-dehydro-3-deoxy-D-arabino-heptonate + phosphate</text>
        <dbReference type="Rhea" id="RHEA:14717"/>
        <dbReference type="ChEBI" id="CHEBI:15377"/>
        <dbReference type="ChEBI" id="CHEBI:16897"/>
        <dbReference type="ChEBI" id="CHEBI:43474"/>
        <dbReference type="ChEBI" id="CHEBI:58394"/>
        <dbReference type="ChEBI" id="CHEBI:58702"/>
        <dbReference type="EC" id="2.5.1.54"/>
    </reaction>
</comment>
<gene>
    <name evidence="10" type="ORF">CALK_0279</name>
</gene>
<dbReference type="EC" id="2.5.1.54" evidence="8"/>
<keyword evidence="4 8" id="KW-0028">Amino-acid biosynthesis</keyword>
<dbReference type="InterPro" id="IPR013785">
    <property type="entry name" value="Aldolase_TIM"/>
</dbReference>
<keyword evidence="11" id="KW-1185">Reference proteome</keyword>
<comment type="similarity">
    <text evidence="3 8">Belongs to the class-I DAHP synthase family.</text>
</comment>
<dbReference type="GO" id="GO:0005737">
    <property type="term" value="C:cytoplasm"/>
    <property type="evidence" value="ECO:0007669"/>
    <property type="project" value="TreeGrafter"/>
</dbReference>
<dbReference type="STRING" id="1313304.CALK_0279"/>
<dbReference type="NCBIfam" id="NF009395">
    <property type="entry name" value="PRK12755.1"/>
    <property type="match status" value="1"/>
</dbReference>
<dbReference type="Proteomes" id="UP000017148">
    <property type="component" value="Unassembled WGS sequence"/>
</dbReference>
<evidence type="ECO:0000256" key="3">
    <source>
        <dbReference type="ARBA" id="ARBA00007985"/>
    </source>
</evidence>
<evidence type="ECO:0000256" key="1">
    <source>
        <dbReference type="ARBA" id="ARBA00003726"/>
    </source>
</evidence>